<keyword evidence="1" id="KW-1133">Transmembrane helix</keyword>
<evidence type="ECO:0000256" key="1">
    <source>
        <dbReference type="SAM" id="Phobius"/>
    </source>
</evidence>
<protein>
    <submittedName>
        <fullName evidence="2">Uncharacterized protein</fullName>
    </submittedName>
</protein>
<keyword evidence="1" id="KW-0812">Transmembrane</keyword>
<dbReference type="AlphaFoldDB" id="X6MA64"/>
<keyword evidence="1" id="KW-0472">Membrane</keyword>
<evidence type="ECO:0000313" key="3">
    <source>
        <dbReference type="Proteomes" id="UP000023152"/>
    </source>
</evidence>
<proteinExistence type="predicted"/>
<organism evidence="2 3">
    <name type="scientific">Reticulomyxa filosa</name>
    <dbReference type="NCBI Taxonomy" id="46433"/>
    <lineage>
        <taxon>Eukaryota</taxon>
        <taxon>Sar</taxon>
        <taxon>Rhizaria</taxon>
        <taxon>Retaria</taxon>
        <taxon>Foraminifera</taxon>
        <taxon>Monothalamids</taxon>
        <taxon>Reticulomyxidae</taxon>
        <taxon>Reticulomyxa</taxon>
    </lineage>
</organism>
<sequence length="115" mass="13707">MSINLFFKCLRRMIIILLPTSFENLFMSIFQKLEEAKKKMKDKKIKKMESAPFVAFFQLCCFVVVFFDEIEVSFFLYLLLKVAVECVLFIFLSKFFDRVQLFFYSIGKSFAAHVF</sequence>
<accession>X6MA64</accession>
<evidence type="ECO:0000313" key="2">
    <source>
        <dbReference type="EMBL" id="ETO10789.1"/>
    </source>
</evidence>
<feature type="transmembrane region" description="Helical" evidence="1">
    <location>
        <begin position="12"/>
        <end position="30"/>
    </location>
</feature>
<feature type="transmembrane region" description="Helical" evidence="1">
    <location>
        <begin position="51"/>
        <end position="68"/>
    </location>
</feature>
<gene>
    <name evidence="2" type="ORF">RFI_26586</name>
</gene>
<feature type="transmembrane region" description="Helical" evidence="1">
    <location>
        <begin position="74"/>
        <end position="92"/>
    </location>
</feature>
<dbReference type="Proteomes" id="UP000023152">
    <property type="component" value="Unassembled WGS sequence"/>
</dbReference>
<name>X6MA64_RETFI</name>
<comment type="caution">
    <text evidence="2">The sequence shown here is derived from an EMBL/GenBank/DDBJ whole genome shotgun (WGS) entry which is preliminary data.</text>
</comment>
<dbReference type="EMBL" id="ASPP01023128">
    <property type="protein sequence ID" value="ETO10789.1"/>
    <property type="molecule type" value="Genomic_DNA"/>
</dbReference>
<keyword evidence="3" id="KW-1185">Reference proteome</keyword>
<reference evidence="2 3" key="1">
    <citation type="journal article" date="2013" name="Curr. Biol.">
        <title>The Genome of the Foraminiferan Reticulomyxa filosa.</title>
        <authorList>
            <person name="Glockner G."/>
            <person name="Hulsmann N."/>
            <person name="Schleicher M."/>
            <person name="Noegel A.A."/>
            <person name="Eichinger L."/>
            <person name="Gallinger C."/>
            <person name="Pawlowski J."/>
            <person name="Sierra R."/>
            <person name="Euteneuer U."/>
            <person name="Pillet L."/>
            <person name="Moustafa A."/>
            <person name="Platzer M."/>
            <person name="Groth M."/>
            <person name="Szafranski K."/>
            <person name="Schliwa M."/>
        </authorList>
    </citation>
    <scope>NUCLEOTIDE SEQUENCE [LARGE SCALE GENOMIC DNA]</scope>
</reference>